<dbReference type="InterPro" id="IPR006059">
    <property type="entry name" value="SBP"/>
</dbReference>
<dbReference type="PANTHER" id="PTHR43649:SF14">
    <property type="entry name" value="BLR3389 PROTEIN"/>
    <property type="match status" value="1"/>
</dbReference>
<dbReference type="SUPFAM" id="SSF53850">
    <property type="entry name" value="Periplasmic binding protein-like II"/>
    <property type="match status" value="1"/>
</dbReference>
<evidence type="ECO:0000313" key="4">
    <source>
        <dbReference type="Proteomes" id="UP000184386"/>
    </source>
</evidence>
<keyword evidence="2" id="KW-0732">Signal</keyword>
<organism evidence="3 4">
    <name type="scientific">Anaerocolumna jejuensis DSM 15929</name>
    <dbReference type="NCBI Taxonomy" id="1121322"/>
    <lineage>
        <taxon>Bacteria</taxon>
        <taxon>Bacillati</taxon>
        <taxon>Bacillota</taxon>
        <taxon>Clostridia</taxon>
        <taxon>Lachnospirales</taxon>
        <taxon>Lachnospiraceae</taxon>
        <taxon>Anaerocolumna</taxon>
    </lineage>
</organism>
<dbReference type="Proteomes" id="UP000184386">
    <property type="component" value="Unassembled WGS sequence"/>
</dbReference>
<accession>A0A1M6TII7</accession>
<feature type="region of interest" description="Disordered" evidence="1">
    <location>
        <begin position="29"/>
        <end position="55"/>
    </location>
</feature>
<evidence type="ECO:0000256" key="2">
    <source>
        <dbReference type="SAM" id="SignalP"/>
    </source>
</evidence>
<dbReference type="PANTHER" id="PTHR43649">
    <property type="entry name" value="ARABINOSE-BINDING PROTEIN-RELATED"/>
    <property type="match status" value="1"/>
</dbReference>
<evidence type="ECO:0000256" key="1">
    <source>
        <dbReference type="SAM" id="MobiDB-lite"/>
    </source>
</evidence>
<protein>
    <submittedName>
        <fullName evidence="3">Raffinose/stachyose/melibiose transport system substrate-binding protein</fullName>
    </submittedName>
</protein>
<gene>
    <name evidence="3" type="ORF">SAMN02745136_02820</name>
</gene>
<dbReference type="RefSeq" id="WP_073276965.1">
    <property type="nucleotide sequence ID" value="NZ_FRAC01000013.1"/>
</dbReference>
<dbReference type="EMBL" id="FRAC01000013">
    <property type="protein sequence ID" value="SHK56781.1"/>
    <property type="molecule type" value="Genomic_DNA"/>
</dbReference>
<dbReference type="STRING" id="1121322.SAMN02745136_02820"/>
<sequence length="471" mass="50573">MGKIRKVLAAVLVFTMILALCACGKASTNSNSANGAASANGSAKETTNGKAADGAAAETTKTDGVSGSFSLFHFFEKEGAGTSIAFWSAADKYQKANAGVSIDYQFTDSDNYEEKLTTLMAGNELPDVFLTKGDMLGTLADAGLIDPLDKYLKEDVEWAANYVDGAFSDCTYNDTEWGIPFQMQANCIGVYNEEIFKECGISAWPETWDELLSACAKIKAAGYTPIAMGNKDQWLAESAVFNTYAYKYVDNTWFDSLKNNKGAKFTDDKFVAALTGFKAIADAGYLNSDVNSINQDEMYSLYYNKKAAMFFNGAWSIGTVIANAPAEVLSNTHLGLMPAVTGQSGTKFDTAAGAGWNYVIKAGLKGDNLKAALAFLKQVTTGEYADEALLNGFFSAAKSSGKVDESQMKPLFAEYVKLEADMNFLPIFDCQLPAEVGSGVLYADTQQLIAGTLKPKDMAADCQSAMEANYK</sequence>
<dbReference type="PROSITE" id="PS51257">
    <property type="entry name" value="PROKAR_LIPOPROTEIN"/>
    <property type="match status" value="1"/>
</dbReference>
<dbReference type="AlphaFoldDB" id="A0A1M6TII7"/>
<evidence type="ECO:0000313" key="3">
    <source>
        <dbReference type="EMBL" id="SHK56781.1"/>
    </source>
</evidence>
<dbReference type="InterPro" id="IPR050490">
    <property type="entry name" value="Bact_solute-bd_prot1"/>
</dbReference>
<feature type="compositionally biased region" description="Low complexity" evidence="1">
    <location>
        <begin position="29"/>
        <end position="43"/>
    </location>
</feature>
<feature type="signal peptide" evidence="2">
    <location>
        <begin position="1"/>
        <end position="22"/>
    </location>
</feature>
<keyword evidence="4" id="KW-1185">Reference proteome</keyword>
<name>A0A1M6TII7_9FIRM</name>
<feature type="chain" id="PRO_5038471364" evidence="2">
    <location>
        <begin position="23"/>
        <end position="471"/>
    </location>
</feature>
<dbReference type="Pfam" id="PF01547">
    <property type="entry name" value="SBP_bac_1"/>
    <property type="match status" value="1"/>
</dbReference>
<reference evidence="3 4" key="1">
    <citation type="submission" date="2016-11" db="EMBL/GenBank/DDBJ databases">
        <authorList>
            <person name="Jaros S."/>
            <person name="Januszkiewicz K."/>
            <person name="Wedrychowicz H."/>
        </authorList>
    </citation>
    <scope>NUCLEOTIDE SEQUENCE [LARGE SCALE GENOMIC DNA]</scope>
    <source>
        <strain evidence="3 4">DSM 15929</strain>
    </source>
</reference>
<proteinExistence type="predicted"/>
<dbReference type="Gene3D" id="3.40.190.10">
    <property type="entry name" value="Periplasmic binding protein-like II"/>
    <property type="match status" value="2"/>
</dbReference>